<dbReference type="AlphaFoldDB" id="A0A8X6Y6W2"/>
<evidence type="ECO:0000313" key="2">
    <source>
        <dbReference type="Proteomes" id="UP000886998"/>
    </source>
</evidence>
<protein>
    <submittedName>
        <fullName evidence="1">Uncharacterized protein</fullName>
    </submittedName>
</protein>
<organism evidence="1 2">
    <name type="scientific">Trichonephila inaurata madagascariensis</name>
    <dbReference type="NCBI Taxonomy" id="2747483"/>
    <lineage>
        <taxon>Eukaryota</taxon>
        <taxon>Metazoa</taxon>
        <taxon>Ecdysozoa</taxon>
        <taxon>Arthropoda</taxon>
        <taxon>Chelicerata</taxon>
        <taxon>Arachnida</taxon>
        <taxon>Araneae</taxon>
        <taxon>Araneomorphae</taxon>
        <taxon>Entelegynae</taxon>
        <taxon>Araneoidea</taxon>
        <taxon>Nephilidae</taxon>
        <taxon>Trichonephila</taxon>
        <taxon>Trichonephila inaurata</taxon>
    </lineage>
</organism>
<feature type="non-terminal residue" evidence="1">
    <location>
        <position position="88"/>
    </location>
</feature>
<sequence length="88" mass="10241">MLLDSLERRMLQAFLNGCSVRFLVYFSQVGRQSLSSGLIRKCKEEVEFLGEKEIEIIYERIIKGERDEIGKRSEQLSPIKAVFTEVKQ</sequence>
<accession>A0A8X6Y6W2</accession>
<comment type="caution">
    <text evidence="1">The sequence shown here is derived from an EMBL/GenBank/DDBJ whole genome shotgun (WGS) entry which is preliminary data.</text>
</comment>
<reference evidence="1" key="1">
    <citation type="submission" date="2020-08" db="EMBL/GenBank/DDBJ databases">
        <title>Multicomponent nature underlies the extraordinary mechanical properties of spider dragline silk.</title>
        <authorList>
            <person name="Kono N."/>
            <person name="Nakamura H."/>
            <person name="Mori M."/>
            <person name="Yoshida Y."/>
            <person name="Ohtoshi R."/>
            <person name="Malay A.D."/>
            <person name="Moran D.A.P."/>
            <person name="Tomita M."/>
            <person name="Numata K."/>
            <person name="Arakawa K."/>
        </authorList>
    </citation>
    <scope>NUCLEOTIDE SEQUENCE</scope>
</reference>
<gene>
    <name evidence="1" type="ORF">TNIN_39451</name>
</gene>
<dbReference type="EMBL" id="BMAV01015538">
    <property type="protein sequence ID" value="GFY65445.1"/>
    <property type="molecule type" value="Genomic_DNA"/>
</dbReference>
<evidence type="ECO:0000313" key="1">
    <source>
        <dbReference type="EMBL" id="GFY65445.1"/>
    </source>
</evidence>
<keyword evidence="2" id="KW-1185">Reference proteome</keyword>
<proteinExistence type="predicted"/>
<dbReference type="Proteomes" id="UP000886998">
    <property type="component" value="Unassembled WGS sequence"/>
</dbReference>
<name>A0A8X6Y6W2_9ARAC</name>